<dbReference type="SUPFAM" id="SSF53474">
    <property type="entry name" value="alpha/beta-Hydrolases"/>
    <property type="match status" value="1"/>
</dbReference>
<dbReference type="EMBL" id="JAAZSQ010000011">
    <property type="protein sequence ID" value="NKX55358.1"/>
    <property type="molecule type" value="Genomic_DNA"/>
</dbReference>
<sequence>MQVTKTEWDERNGVEVRHIDDAGAIEHSAGEDLSYVIPFRKDGGLPVRCLYTPGDSQTLVVAFHGSLQRTKYQLPRFEWRKTLGELDAGRLFFADTTLELDGGMPLGWYIGTAAQDLADDVAAVIRQVAADGNYSRVLLAGSSGGGFAAMAVARRIPGSVAVSFSPQTRVGDYIPWVHKAFVKAAFPGHETIDDVEAQYAERVNLRRLYAEPEVPNYVRYVQNSNDTGHVTDHYAPFAASRFVDASTGGVDASGRIRLVLEAMQQGHQPPSRGRFLGHIRAAHEEFFGEPLGG</sequence>
<organism evidence="1 2">
    <name type="scientific">Arthrobacter mobilis</name>
    <dbReference type="NCBI Taxonomy" id="2724944"/>
    <lineage>
        <taxon>Bacteria</taxon>
        <taxon>Bacillati</taxon>
        <taxon>Actinomycetota</taxon>
        <taxon>Actinomycetes</taxon>
        <taxon>Micrococcales</taxon>
        <taxon>Micrococcaceae</taxon>
        <taxon>Arthrobacter</taxon>
    </lineage>
</organism>
<gene>
    <name evidence="1" type="ORF">HGG74_12570</name>
</gene>
<dbReference type="RefSeq" id="WP_168486804.1">
    <property type="nucleotide sequence ID" value="NZ_JAAZSQ010000011.1"/>
</dbReference>
<evidence type="ECO:0000313" key="2">
    <source>
        <dbReference type="Proteomes" id="UP000544090"/>
    </source>
</evidence>
<dbReference type="InterPro" id="IPR029058">
    <property type="entry name" value="AB_hydrolase_fold"/>
</dbReference>
<evidence type="ECO:0000313" key="1">
    <source>
        <dbReference type="EMBL" id="NKX55358.1"/>
    </source>
</evidence>
<name>A0A7X6K6Q5_9MICC</name>
<accession>A0A7X6K6Q5</accession>
<dbReference type="AlphaFoldDB" id="A0A7X6K6Q5"/>
<keyword evidence="2" id="KW-1185">Reference proteome</keyword>
<protein>
    <submittedName>
        <fullName evidence="1">Alpha/beta hydrolase</fullName>
    </submittedName>
</protein>
<dbReference type="Proteomes" id="UP000544090">
    <property type="component" value="Unassembled WGS sequence"/>
</dbReference>
<keyword evidence="1" id="KW-0378">Hydrolase</keyword>
<proteinExistence type="predicted"/>
<reference evidence="1 2" key="1">
    <citation type="submission" date="2020-04" db="EMBL/GenBank/DDBJ databases">
        <title>Arthrobacter sp. nov.</title>
        <authorList>
            <person name="Liu S."/>
        </authorList>
    </citation>
    <scope>NUCLEOTIDE SEQUENCE [LARGE SCALE GENOMIC DNA]</scope>
    <source>
        <strain evidence="1 2">E918</strain>
    </source>
</reference>
<dbReference type="GO" id="GO:0016787">
    <property type="term" value="F:hydrolase activity"/>
    <property type="evidence" value="ECO:0007669"/>
    <property type="project" value="UniProtKB-KW"/>
</dbReference>
<comment type="caution">
    <text evidence="1">The sequence shown here is derived from an EMBL/GenBank/DDBJ whole genome shotgun (WGS) entry which is preliminary data.</text>
</comment>
<dbReference type="Gene3D" id="3.40.50.1820">
    <property type="entry name" value="alpha/beta hydrolase"/>
    <property type="match status" value="1"/>
</dbReference>